<proteinExistence type="predicted"/>
<evidence type="ECO:0000256" key="1">
    <source>
        <dbReference type="SAM" id="MobiDB-lite"/>
    </source>
</evidence>
<feature type="compositionally biased region" description="Basic and acidic residues" evidence="1">
    <location>
        <begin position="53"/>
        <end position="77"/>
    </location>
</feature>
<dbReference type="AlphaFoldDB" id="A0A7S3JIG2"/>
<dbReference type="EMBL" id="HBII01035830">
    <property type="protein sequence ID" value="CAE0356150.1"/>
    <property type="molecule type" value="Transcribed_RNA"/>
</dbReference>
<organism evidence="2">
    <name type="scientific">Euplotes harpa</name>
    <dbReference type="NCBI Taxonomy" id="151035"/>
    <lineage>
        <taxon>Eukaryota</taxon>
        <taxon>Sar</taxon>
        <taxon>Alveolata</taxon>
        <taxon>Ciliophora</taxon>
        <taxon>Intramacronucleata</taxon>
        <taxon>Spirotrichea</taxon>
        <taxon>Hypotrichia</taxon>
        <taxon>Euplotida</taxon>
        <taxon>Euplotidae</taxon>
        <taxon>Euplotes</taxon>
    </lineage>
</organism>
<protein>
    <submittedName>
        <fullName evidence="2">Uncharacterized protein</fullName>
    </submittedName>
</protein>
<feature type="region of interest" description="Disordered" evidence="1">
    <location>
        <begin position="89"/>
        <end position="148"/>
    </location>
</feature>
<dbReference type="EMBL" id="HBII01035832">
    <property type="protein sequence ID" value="CAE0356152.1"/>
    <property type="molecule type" value="Transcribed_RNA"/>
</dbReference>
<gene>
    <name evidence="2" type="ORF">EHAR0213_LOCUS15067</name>
    <name evidence="3" type="ORF">EHAR0213_LOCUS15069</name>
</gene>
<feature type="region of interest" description="Disordered" evidence="1">
    <location>
        <begin position="44"/>
        <end position="77"/>
    </location>
</feature>
<name>A0A7S3JIG2_9SPIT</name>
<feature type="compositionally biased region" description="Polar residues" evidence="1">
    <location>
        <begin position="92"/>
        <end position="105"/>
    </location>
</feature>
<evidence type="ECO:0000313" key="2">
    <source>
        <dbReference type="EMBL" id="CAE0356150.1"/>
    </source>
</evidence>
<sequence length="148" mass="16796">MESLDLTASSLHSRLISRDKHKILYHVRYEPVKQAEKHVDDNINFKRTSSFELKSEKLEKEDKEHSGHETNDSHDEIRMHLEINYSIGVNAHGNSGESGANTSPTCEVVKLPVPRRPSNGSHRKSQEFDKDALSIPMLLKEGPKVKVD</sequence>
<reference evidence="2" key="1">
    <citation type="submission" date="2021-01" db="EMBL/GenBank/DDBJ databases">
        <authorList>
            <person name="Corre E."/>
            <person name="Pelletier E."/>
            <person name="Niang G."/>
            <person name="Scheremetjew M."/>
            <person name="Finn R."/>
            <person name="Kale V."/>
            <person name="Holt S."/>
            <person name="Cochrane G."/>
            <person name="Meng A."/>
            <person name="Brown T."/>
            <person name="Cohen L."/>
        </authorList>
    </citation>
    <scope>NUCLEOTIDE SEQUENCE</scope>
    <source>
        <strain evidence="2">FSP1.4</strain>
    </source>
</reference>
<evidence type="ECO:0000313" key="3">
    <source>
        <dbReference type="EMBL" id="CAE0356152.1"/>
    </source>
</evidence>
<accession>A0A7S3JIG2</accession>